<gene>
    <name evidence="2" type="ORF">GGX14DRAFT_576584</name>
</gene>
<evidence type="ECO:0000313" key="2">
    <source>
        <dbReference type="EMBL" id="KAJ7194107.1"/>
    </source>
</evidence>
<evidence type="ECO:0000256" key="1">
    <source>
        <dbReference type="SAM" id="MobiDB-lite"/>
    </source>
</evidence>
<dbReference type="Proteomes" id="UP001219525">
    <property type="component" value="Unassembled WGS sequence"/>
</dbReference>
<proteinExistence type="predicted"/>
<comment type="caution">
    <text evidence="2">The sequence shown here is derived from an EMBL/GenBank/DDBJ whole genome shotgun (WGS) entry which is preliminary data.</text>
</comment>
<name>A0AAD6UX19_9AGAR</name>
<feature type="region of interest" description="Disordered" evidence="1">
    <location>
        <begin position="1"/>
        <end position="37"/>
    </location>
</feature>
<reference evidence="2" key="1">
    <citation type="submission" date="2023-03" db="EMBL/GenBank/DDBJ databases">
        <title>Massive genome expansion in bonnet fungi (Mycena s.s.) driven by repeated elements and novel gene families across ecological guilds.</title>
        <authorList>
            <consortium name="Lawrence Berkeley National Laboratory"/>
            <person name="Harder C.B."/>
            <person name="Miyauchi S."/>
            <person name="Viragh M."/>
            <person name="Kuo A."/>
            <person name="Thoen E."/>
            <person name="Andreopoulos B."/>
            <person name="Lu D."/>
            <person name="Skrede I."/>
            <person name="Drula E."/>
            <person name="Henrissat B."/>
            <person name="Morin E."/>
            <person name="Kohler A."/>
            <person name="Barry K."/>
            <person name="LaButti K."/>
            <person name="Morin E."/>
            <person name="Salamov A."/>
            <person name="Lipzen A."/>
            <person name="Mereny Z."/>
            <person name="Hegedus B."/>
            <person name="Baldrian P."/>
            <person name="Stursova M."/>
            <person name="Weitz H."/>
            <person name="Taylor A."/>
            <person name="Grigoriev I.V."/>
            <person name="Nagy L.G."/>
            <person name="Martin F."/>
            <person name="Kauserud H."/>
        </authorList>
    </citation>
    <scope>NUCLEOTIDE SEQUENCE</scope>
    <source>
        <strain evidence="2">9144</strain>
    </source>
</reference>
<feature type="compositionally biased region" description="Polar residues" evidence="1">
    <location>
        <begin position="13"/>
        <end position="35"/>
    </location>
</feature>
<accession>A0AAD6UX19</accession>
<protein>
    <submittedName>
        <fullName evidence="2">Uncharacterized protein</fullName>
    </submittedName>
</protein>
<organism evidence="2 3">
    <name type="scientific">Mycena pura</name>
    <dbReference type="NCBI Taxonomy" id="153505"/>
    <lineage>
        <taxon>Eukaryota</taxon>
        <taxon>Fungi</taxon>
        <taxon>Dikarya</taxon>
        <taxon>Basidiomycota</taxon>
        <taxon>Agaricomycotina</taxon>
        <taxon>Agaricomycetes</taxon>
        <taxon>Agaricomycetidae</taxon>
        <taxon>Agaricales</taxon>
        <taxon>Marasmiineae</taxon>
        <taxon>Mycenaceae</taxon>
        <taxon>Mycena</taxon>
    </lineage>
</organism>
<dbReference type="EMBL" id="JARJCW010000101">
    <property type="protein sequence ID" value="KAJ7194107.1"/>
    <property type="molecule type" value="Genomic_DNA"/>
</dbReference>
<evidence type="ECO:0000313" key="3">
    <source>
        <dbReference type="Proteomes" id="UP001219525"/>
    </source>
</evidence>
<dbReference type="AlphaFoldDB" id="A0AAD6UX19"/>
<keyword evidence="3" id="KW-1185">Reference proteome</keyword>
<sequence length="469" mass="51304">MPLTVEPVLSEGQIESSPPSTDSTSRLDHTATSSPPRHRALVAEAAKLSLSSVFFFHRRLHPPPTSTARNCAHLLPDTRRAAARHLRQLFAPPPVTAQLPISSRLPCLPLASAPATRFPPPAAYILRLYILPRRDAMAESVGQSVEITLRVKCRQGSSSLQYAHAPTLPFAAHPLARFLAAVARCPLPVARRTFPVASRMLYTCRPAHSMFLPAPRSQHKSATCRASLCPNTPCAMLGTSPSRTRYQKTAARWLPARARCRFTLHTSRCSLPLAGSSGRTWPRVLDTHDPPAPFMYVRLQKALASRTTAARTQSAILAASACTRNAHPACVAQRVFTPRRGQLPFWDIPSPNYFPFVLDNAGSMALSLSGGECLVLAPALSGTMFGVSAFYRIVVATRPSCSVLFSSFITHSRSPFCSWEWIEMRVPAMAHPGRESHVFGGNLCSIFLKIHFAARDAFHRLTSQGPPEV</sequence>